<dbReference type="InterPro" id="IPR001789">
    <property type="entry name" value="Sig_transdc_resp-reg_receiver"/>
</dbReference>
<dbReference type="SMART" id="SM00448">
    <property type="entry name" value="REC"/>
    <property type="match status" value="1"/>
</dbReference>
<evidence type="ECO:0000256" key="1">
    <source>
        <dbReference type="ARBA" id="ARBA00001946"/>
    </source>
</evidence>
<dbReference type="GO" id="GO:0000160">
    <property type="term" value="P:phosphorelay signal transduction system"/>
    <property type="evidence" value="ECO:0007669"/>
    <property type="project" value="InterPro"/>
</dbReference>
<feature type="domain" description="GGDEF" evidence="6">
    <location>
        <begin position="179"/>
        <end position="310"/>
    </location>
</feature>
<reference evidence="7 8" key="1">
    <citation type="submission" date="2016-09" db="EMBL/GenBank/DDBJ databases">
        <title>Alteromonas lipolytica, a new species isolated from sea water.</title>
        <authorList>
            <person name="Wu Y.-H."/>
            <person name="Cheng H."/>
            <person name="Xu X.-W."/>
        </authorList>
    </citation>
    <scope>NUCLEOTIDE SEQUENCE [LARGE SCALE GENOMIC DNA]</scope>
    <source>
        <strain evidence="7 8">JW12</strain>
    </source>
</reference>
<sequence length="310" mass="35148">MSFSDPLNVLVVDDSATERALLSAILERFGVKVIEAEGADSALQCLQTPKLNIDLILMDIQMPDISGYQLAAQIRKMESESFLEWHPIIFLSGQHDPQSIAMGIECGADDYLTKPVDSITLLAKMRAMTRIAEMRRRLVKTQETLSRQAHFDELTGIANRRHIFNLLENEISRCRRYNYAMSIAYFDIDFFKRINDNFGHNAGDKVLQRICSVVEMELRKVDMLGRIGGEEFCIILPECQLQNASGIIDRLRESIANINFDTDILNRNVTASFGVTHLRKNDNLSNLISRADELLYEAKNGGRNCVVSRE</sequence>
<dbReference type="InterPro" id="IPR050469">
    <property type="entry name" value="Diguanylate_Cyclase"/>
</dbReference>
<dbReference type="GO" id="GO:1902201">
    <property type="term" value="P:negative regulation of bacterial-type flagellum-dependent cell motility"/>
    <property type="evidence" value="ECO:0007669"/>
    <property type="project" value="TreeGrafter"/>
</dbReference>
<dbReference type="InterPro" id="IPR029787">
    <property type="entry name" value="Nucleotide_cyclase"/>
</dbReference>
<accession>A0A1E8FCD8</accession>
<dbReference type="AlphaFoldDB" id="A0A1E8FCD8"/>
<evidence type="ECO:0000256" key="2">
    <source>
        <dbReference type="ARBA" id="ARBA00012528"/>
    </source>
</evidence>
<dbReference type="PANTHER" id="PTHR45138">
    <property type="entry name" value="REGULATORY COMPONENTS OF SENSORY TRANSDUCTION SYSTEM"/>
    <property type="match status" value="1"/>
</dbReference>
<dbReference type="Pfam" id="PF00072">
    <property type="entry name" value="Response_reg"/>
    <property type="match status" value="1"/>
</dbReference>
<dbReference type="EC" id="2.7.7.65" evidence="2"/>
<proteinExistence type="predicted"/>
<dbReference type="GO" id="GO:0043709">
    <property type="term" value="P:cell adhesion involved in single-species biofilm formation"/>
    <property type="evidence" value="ECO:0007669"/>
    <property type="project" value="TreeGrafter"/>
</dbReference>
<feature type="modified residue" description="4-aspartylphosphate" evidence="4">
    <location>
        <position position="59"/>
    </location>
</feature>
<dbReference type="CDD" id="cd01949">
    <property type="entry name" value="GGDEF"/>
    <property type="match status" value="1"/>
</dbReference>
<dbReference type="Proteomes" id="UP000176037">
    <property type="component" value="Unassembled WGS sequence"/>
</dbReference>
<evidence type="ECO:0000313" key="7">
    <source>
        <dbReference type="EMBL" id="OFI33580.1"/>
    </source>
</evidence>
<gene>
    <name evidence="7" type="ORF">BFC17_02025</name>
</gene>
<dbReference type="NCBIfam" id="TIGR00254">
    <property type="entry name" value="GGDEF"/>
    <property type="match status" value="1"/>
</dbReference>
<comment type="caution">
    <text evidence="7">The sequence shown here is derived from an EMBL/GenBank/DDBJ whole genome shotgun (WGS) entry which is preliminary data.</text>
</comment>
<dbReference type="InterPro" id="IPR043128">
    <property type="entry name" value="Rev_trsase/Diguanyl_cyclase"/>
</dbReference>
<comment type="catalytic activity">
    <reaction evidence="3">
        <text>2 GTP = 3',3'-c-di-GMP + 2 diphosphate</text>
        <dbReference type="Rhea" id="RHEA:24898"/>
        <dbReference type="ChEBI" id="CHEBI:33019"/>
        <dbReference type="ChEBI" id="CHEBI:37565"/>
        <dbReference type="ChEBI" id="CHEBI:58805"/>
        <dbReference type="EC" id="2.7.7.65"/>
    </reaction>
</comment>
<dbReference type="PROSITE" id="PS50110">
    <property type="entry name" value="RESPONSE_REGULATORY"/>
    <property type="match status" value="1"/>
</dbReference>
<dbReference type="Gene3D" id="3.30.70.270">
    <property type="match status" value="1"/>
</dbReference>
<dbReference type="SUPFAM" id="SSF55073">
    <property type="entry name" value="Nucleotide cyclase"/>
    <property type="match status" value="1"/>
</dbReference>
<dbReference type="PANTHER" id="PTHR45138:SF9">
    <property type="entry name" value="DIGUANYLATE CYCLASE DGCM-RELATED"/>
    <property type="match status" value="1"/>
</dbReference>
<name>A0A1E8FCD8_9ALTE</name>
<dbReference type="STRING" id="1856405.BFC17_02025"/>
<dbReference type="Gene3D" id="3.40.50.2300">
    <property type="match status" value="1"/>
</dbReference>
<evidence type="ECO:0000259" key="5">
    <source>
        <dbReference type="PROSITE" id="PS50110"/>
    </source>
</evidence>
<dbReference type="EMBL" id="MJIC01000015">
    <property type="protein sequence ID" value="OFI33580.1"/>
    <property type="molecule type" value="Genomic_DNA"/>
</dbReference>
<dbReference type="GO" id="GO:0052621">
    <property type="term" value="F:diguanylate cyclase activity"/>
    <property type="evidence" value="ECO:0007669"/>
    <property type="project" value="UniProtKB-EC"/>
</dbReference>
<dbReference type="SUPFAM" id="SSF52172">
    <property type="entry name" value="CheY-like"/>
    <property type="match status" value="1"/>
</dbReference>
<protein>
    <recommendedName>
        <fullName evidence="2">diguanylate cyclase</fullName>
        <ecNumber evidence="2">2.7.7.65</ecNumber>
    </recommendedName>
</protein>
<dbReference type="Pfam" id="PF00990">
    <property type="entry name" value="GGDEF"/>
    <property type="match status" value="1"/>
</dbReference>
<feature type="domain" description="Response regulatory" evidence="5">
    <location>
        <begin position="8"/>
        <end position="129"/>
    </location>
</feature>
<dbReference type="InterPro" id="IPR000160">
    <property type="entry name" value="GGDEF_dom"/>
</dbReference>
<dbReference type="FunFam" id="3.30.70.270:FF:000001">
    <property type="entry name" value="Diguanylate cyclase domain protein"/>
    <property type="match status" value="1"/>
</dbReference>
<dbReference type="PROSITE" id="PS50887">
    <property type="entry name" value="GGDEF"/>
    <property type="match status" value="1"/>
</dbReference>
<evidence type="ECO:0000256" key="4">
    <source>
        <dbReference type="PROSITE-ProRule" id="PRU00169"/>
    </source>
</evidence>
<evidence type="ECO:0000313" key="8">
    <source>
        <dbReference type="Proteomes" id="UP000176037"/>
    </source>
</evidence>
<evidence type="ECO:0000256" key="3">
    <source>
        <dbReference type="ARBA" id="ARBA00034247"/>
    </source>
</evidence>
<dbReference type="GO" id="GO:0005886">
    <property type="term" value="C:plasma membrane"/>
    <property type="evidence" value="ECO:0007669"/>
    <property type="project" value="TreeGrafter"/>
</dbReference>
<dbReference type="InterPro" id="IPR011006">
    <property type="entry name" value="CheY-like_superfamily"/>
</dbReference>
<dbReference type="SMART" id="SM00267">
    <property type="entry name" value="GGDEF"/>
    <property type="match status" value="1"/>
</dbReference>
<dbReference type="CDD" id="cd00156">
    <property type="entry name" value="REC"/>
    <property type="match status" value="1"/>
</dbReference>
<organism evidence="7 8">
    <name type="scientific">Alteromonas lipolytica</name>
    <dbReference type="NCBI Taxonomy" id="1856405"/>
    <lineage>
        <taxon>Bacteria</taxon>
        <taxon>Pseudomonadati</taxon>
        <taxon>Pseudomonadota</taxon>
        <taxon>Gammaproteobacteria</taxon>
        <taxon>Alteromonadales</taxon>
        <taxon>Alteromonadaceae</taxon>
        <taxon>Alteromonas/Salinimonas group</taxon>
        <taxon>Alteromonas</taxon>
    </lineage>
</organism>
<keyword evidence="8" id="KW-1185">Reference proteome</keyword>
<keyword evidence="4" id="KW-0597">Phosphoprotein</keyword>
<comment type="cofactor">
    <cofactor evidence="1">
        <name>Mg(2+)</name>
        <dbReference type="ChEBI" id="CHEBI:18420"/>
    </cofactor>
</comment>
<evidence type="ECO:0000259" key="6">
    <source>
        <dbReference type="PROSITE" id="PS50887"/>
    </source>
</evidence>